<evidence type="ECO:0000256" key="1">
    <source>
        <dbReference type="ARBA" id="ARBA00023125"/>
    </source>
</evidence>
<name>A0ABP8D8E3_9ACTN</name>
<dbReference type="PROSITE" id="PS50943">
    <property type="entry name" value="HTH_CROC1"/>
    <property type="match status" value="1"/>
</dbReference>
<sequence>MDAGGTSRAAPGPASEPSEVGERLRRLREARGVSLSALARAAGIGKATLSGLEHGTRNPTLETLYAVAGALGVPLTALVLAPGDPPGSAADVRGAAVTATLLEVFSEPQATFELFWMRVQPGVVQHSPAHAPGVTEHITVHRGVLRTGPGEAPLVARAGEHVSFRADVPHEYATVGPEEVVANLLIRSPRAL</sequence>
<evidence type="ECO:0000313" key="5">
    <source>
        <dbReference type="Proteomes" id="UP001500620"/>
    </source>
</evidence>
<gene>
    <name evidence="4" type="ORF">GCM10022255_035900</name>
</gene>
<keyword evidence="1" id="KW-0238">DNA-binding</keyword>
<dbReference type="Pfam" id="PF01381">
    <property type="entry name" value="HTH_3"/>
    <property type="match status" value="1"/>
</dbReference>
<evidence type="ECO:0000259" key="3">
    <source>
        <dbReference type="PROSITE" id="PS50943"/>
    </source>
</evidence>
<dbReference type="InterPro" id="IPR050807">
    <property type="entry name" value="TransReg_Diox_bact_type"/>
</dbReference>
<dbReference type="EMBL" id="BAABAT010000008">
    <property type="protein sequence ID" value="GAA4249893.1"/>
    <property type="molecule type" value="Genomic_DNA"/>
</dbReference>
<dbReference type="SMART" id="SM00530">
    <property type="entry name" value="HTH_XRE"/>
    <property type="match status" value="1"/>
</dbReference>
<comment type="caution">
    <text evidence="4">The sequence shown here is derived from an EMBL/GenBank/DDBJ whole genome shotgun (WGS) entry which is preliminary data.</text>
</comment>
<organism evidence="4 5">
    <name type="scientific">Dactylosporangium darangshiense</name>
    <dbReference type="NCBI Taxonomy" id="579108"/>
    <lineage>
        <taxon>Bacteria</taxon>
        <taxon>Bacillati</taxon>
        <taxon>Actinomycetota</taxon>
        <taxon>Actinomycetes</taxon>
        <taxon>Micromonosporales</taxon>
        <taxon>Micromonosporaceae</taxon>
        <taxon>Dactylosporangium</taxon>
    </lineage>
</organism>
<dbReference type="SUPFAM" id="SSF47413">
    <property type="entry name" value="lambda repressor-like DNA-binding domains"/>
    <property type="match status" value="1"/>
</dbReference>
<dbReference type="InterPro" id="IPR011051">
    <property type="entry name" value="RmlC_Cupin_sf"/>
</dbReference>
<dbReference type="CDD" id="cd00093">
    <property type="entry name" value="HTH_XRE"/>
    <property type="match status" value="1"/>
</dbReference>
<dbReference type="InterPro" id="IPR001387">
    <property type="entry name" value="Cro/C1-type_HTH"/>
</dbReference>
<accession>A0ABP8D8E3</accession>
<dbReference type="RefSeq" id="WP_345128067.1">
    <property type="nucleotide sequence ID" value="NZ_BAABAT010000008.1"/>
</dbReference>
<feature type="domain" description="HTH cro/C1-type" evidence="3">
    <location>
        <begin position="24"/>
        <end position="78"/>
    </location>
</feature>
<proteinExistence type="predicted"/>
<protein>
    <submittedName>
        <fullName evidence="4">XRE family transcriptional regulator</fullName>
    </submittedName>
</protein>
<evidence type="ECO:0000313" key="4">
    <source>
        <dbReference type="EMBL" id="GAA4249893.1"/>
    </source>
</evidence>
<dbReference type="CDD" id="cd02209">
    <property type="entry name" value="cupin_XRE_C"/>
    <property type="match status" value="1"/>
</dbReference>
<evidence type="ECO:0000256" key="2">
    <source>
        <dbReference type="SAM" id="MobiDB-lite"/>
    </source>
</evidence>
<dbReference type="Gene3D" id="2.60.120.10">
    <property type="entry name" value="Jelly Rolls"/>
    <property type="match status" value="1"/>
</dbReference>
<dbReference type="Proteomes" id="UP001500620">
    <property type="component" value="Unassembled WGS sequence"/>
</dbReference>
<dbReference type="PANTHER" id="PTHR46797:SF1">
    <property type="entry name" value="METHYLPHOSPHONATE SYNTHASE"/>
    <property type="match status" value="1"/>
</dbReference>
<dbReference type="PANTHER" id="PTHR46797">
    <property type="entry name" value="HTH-TYPE TRANSCRIPTIONAL REGULATOR"/>
    <property type="match status" value="1"/>
</dbReference>
<feature type="region of interest" description="Disordered" evidence="2">
    <location>
        <begin position="1"/>
        <end position="22"/>
    </location>
</feature>
<dbReference type="InterPro" id="IPR010982">
    <property type="entry name" value="Lambda_DNA-bd_dom_sf"/>
</dbReference>
<dbReference type="InterPro" id="IPR014710">
    <property type="entry name" value="RmlC-like_jellyroll"/>
</dbReference>
<reference evidence="5" key="1">
    <citation type="journal article" date="2019" name="Int. J. Syst. Evol. Microbiol.">
        <title>The Global Catalogue of Microorganisms (GCM) 10K type strain sequencing project: providing services to taxonomists for standard genome sequencing and annotation.</title>
        <authorList>
            <consortium name="The Broad Institute Genomics Platform"/>
            <consortium name="The Broad Institute Genome Sequencing Center for Infectious Disease"/>
            <person name="Wu L."/>
            <person name="Ma J."/>
        </authorList>
    </citation>
    <scope>NUCLEOTIDE SEQUENCE [LARGE SCALE GENOMIC DNA]</scope>
    <source>
        <strain evidence="5">JCM 17441</strain>
    </source>
</reference>
<dbReference type="SUPFAM" id="SSF51182">
    <property type="entry name" value="RmlC-like cupins"/>
    <property type="match status" value="1"/>
</dbReference>
<dbReference type="Gene3D" id="1.10.260.40">
    <property type="entry name" value="lambda repressor-like DNA-binding domains"/>
    <property type="match status" value="1"/>
</dbReference>
<keyword evidence="5" id="KW-1185">Reference proteome</keyword>